<organism evidence="3">
    <name type="scientific">Macaca fascicularis</name>
    <name type="common">Crab-eating macaque</name>
    <name type="synonym">Cynomolgus monkey</name>
    <dbReference type="NCBI Taxonomy" id="9541"/>
    <lineage>
        <taxon>Eukaryota</taxon>
        <taxon>Metazoa</taxon>
        <taxon>Chordata</taxon>
        <taxon>Craniata</taxon>
        <taxon>Vertebrata</taxon>
        <taxon>Euteleostomi</taxon>
        <taxon>Mammalia</taxon>
        <taxon>Eutheria</taxon>
        <taxon>Euarchontoglires</taxon>
        <taxon>Primates</taxon>
        <taxon>Haplorrhini</taxon>
        <taxon>Catarrhini</taxon>
        <taxon>Cercopithecidae</taxon>
        <taxon>Cercopithecinae</taxon>
        <taxon>Macaca</taxon>
    </lineage>
</organism>
<dbReference type="EMBL" id="AB170557">
    <property type="protein sequence ID" value="BAE87620.1"/>
    <property type="molecule type" value="mRNA"/>
</dbReference>
<feature type="compositionally biased region" description="Basic residues" evidence="1">
    <location>
        <begin position="1"/>
        <end position="11"/>
    </location>
</feature>
<name>I7GNC3_MACFA</name>
<feature type="region of interest" description="Disordered" evidence="1">
    <location>
        <begin position="1"/>
        <end position="21"/>
    </location>
</feature>
<accession>I7GNC3</accession>
<evidence type="ECO:0000256" key="1">
    <source>
        <dbReference type="SAM" id="MobiDB-lite"/>
    </source>
</evidence>
<proteinExistence type="evidence at transcript level"/>
<evidence type="ECO:0000313" key="2">
    <source>
        <dbReference type="EMBL" id="BAE87620.1"/>
    </source>
</evidence>
<protein>
    <submittedName>
        <fullName evidence="3">Macaca fascicularis brain cDNA, clone: QflA-20366</fullName>
    </submittedName>
    <submittedName>
        <fullName evidence="2">Macaca fascicularis brain cDNA, clone: QmoA-11433</fullName>
    </submittedName>
</protein>
<dbReference type="EMBL" id="AB172962">
    <property type="protein sequence ID" value="BAE90024.1"/>
    <property type="molecule type" value="mRNA"/>
</dbReference>
<dbReference type="AlphaFoldDB" id="I7GNC3"/>
<reference evidence="3" key="1">
    <citation type="journal article" date="2007" name="PLoS Biol.">
        <title>Rate of evolution in brain-expressed genes in humans and other primates.</title>
        <authorList>
            <person name="Wang H.-Y."/>
            <person name="Chien H.-C."/>
            <person name="Osada N."/>
            <person name="Hashimoto K."/>
            <person name="Sugano S."/>
            <person name="Gojobori T."/>
            <person name="Chou C.-K."/>
            <person name="Tsai S.-F."/>
            <person name="Wu C.-I."/>
            <person name="Shen C.-K.J."/>
        </authorList>
    </citation>
    <scope>NUCLEOTIDE SEQUENCE</scope>
</reference>
<evidence type="ECO:0000313" key="3">
    <source>
        <dbReference type="EMBL" id="BAE90024.1"/>
    </source>
</evidence>
<sequence length="38" mass="4002">MPQGKVKKSKRNSANSNPACLPKTSPLALLVLEALPAQ</sequence>